<dbReference type="NCBIfam" id="NF005559">
    <property type="entry name" value="PRK07231.1"/>
    <property type="match status" value="1"/>
</dbReference>
<reference evidence="4" key="1">
    <citation type="journal article" date="2019" name="Int. J. Syst. Evol. Microbiol.">
        <title>The Global Catalogue of Microorganisms (GCM) 10K type strain sequencing project: providing services to taxonomists for standard genome sequencing and annotation.</title>
        <authorList>
            <consortium name="The Broad Institute Genomics Platform"/>
            <consortium name="The Broad Institute Genome Sequencing Center for Infectious Disease"/>
            <person name="Wu L."/>
            <person name="Ma J."/>
        </authorList>
    </citation>
    <scope>NUCLEOTIDE SEQUENCE [LARGE SCALE GENOMIC DNA]</scope>
    <source>
        <strain evidence="4">CCUG 56608</strain>
    </source>
</reference>
<accession>A0ABW3NH39</accession>
<organism evidence="3 4">
    <name type="scientific">Oceanobacillus locisalsi</name>
    <dbReference type="NCBI Taxonomy" id="546107"/>
    <lineage>
        <taxon>Bacteria</taxon>
        <taxon>Bacillati</taxon>
        <taxon>Bacillota</taxon>
        <taxon>Bacilli</taxon>
        <taxon>Bacillales</taxon>
        <taxon>Bacillaceae</taxon>
        <taxon>Oceanobacillus</taxon>
    </lineage>
</organism>
<dbReference type="RefSeq" id="WP_379592888.1">
    <property type="nucleotide sequence ID" value="NZ_JBHTKK010000017.1"/>
</dbReference>
<dbReference type="PROSITE" id="PS00061">
    <property type="entry name" value="ADH_SHORT"/>
    <property type="match status" value="1"/>
</dbReference>
<keyword evidence="2 3" id="KW-0560">Oxidoreductase</keyword>
<dbReference type="InterPro" id="IPR002347">
    <property type="entry name" value="SDR_fam"/>
</dbReference>
<dbReference type="InterPro" id="IPR020904">
    <property type="entry name" value="Sc_DH/Rdtase_CS"/>
</dbReference>
<evidence type="ECO:0000313" key="4">
    <source>
        <dbReference type="Proteomes" id="UP001597041"/>
    </source>
</evidence>
<dbReference type="CDD" id="cd05233">
    <property type="entry name" value="SDR_c"/>
    <property type="match status" value="1"/>
</dbReference>
<dbReference type="EMBL" id="JBHTKK010000017">
    <property type="protein sequence ID" value="MFD1067017.1"/>
    <property type="molecule type" value="Genomic_DNA"/>
</dbReference>
<comment type="caution">
    <text evidence="3">The sequence shown here is derived from an EMBL/GenBank/DDBJ whole genome shotgun (WGS) entry which is preliminary data.</text>
</comment>
<dbReference type="PRINTS" id="PR00081">
    <property type="entry name" value="GDHRDH"/>
</dbReference>
<dbReference type="Gene3D" id="3.40.50.720">
    <property type="entry name" value="NAD(P)-binding Rossmann-like Domain"/>
    <property type="match status" value="1"/>
</dbReference>
<dbReference type="InterPro" id="IPR036291">
    <property type="entry name" value="NAD(P)-bd_dom_sf"/>
</dbReference>
<evidence type="ECO:0000313" key="3">
    <source>
        <dbReference type="EMBL" id="MFD1067017.1"/>
    </source>
</evidence>
<dbReference type="Proteomes" id="UP001597041">
    <property type="component" value="Unassembled WGS sequence"/>
</dbReference>
<sequence>MSFEGYDKDFKITDKVAIITGGASGIGRAIAEFYVEKEAKVALFDVKDDVSDAAKEVSAENAIGVKVDITDGDSIQGAVNQTVEHFGKVDILVNCAGVALLDDAENLSDDYWQKTMDLNLTGTFKMSQLVGRQLIEQGHGGKIINMASQGAIIALDNHVAYGASKAAVVNMTKVLAVEWAQFDIKVNAISPTVVLTELGKKAWAGEVGEKAKREIPLGRFGYPEEVAGMALFLASDAANLITGENIVMDGGNTVK</sequence>
<dbReference type="PANTHER" id="PTHR42760:SF115">
    <property type="entry name" value="3-OXOACYL-[ACYL-CARRIER-PROTEIN] REDUCTASE FABG"/>
    <property type="match status" value="1"/>
</dbReference>
<dbReference type="PANTHER" id="PTHR42760">
    <property type="entry name" value="SHORT-CHAIN DEHYDROGENASES/REDUCTASES FAMILY MEMBER"/>
    <property type="match status" value="1"/>
</dbReference>
<dbReference type="NCBIfam" id="NF005309">
    <property type="entry name" value="PRK06841.1"/>
    <property type="match status" value="1"/>
</dbReference>
<evidence type="ECO:0000256" key="2">
    <source>
        <dbReference type="ARBA" id="ARBA00023002"/>
    </source>
</evidence>
<gene>
    <name evidence="3" type="ORF">ACFQ19_13385</name>
</gene>
<keyword evidence="4" id="KW-1185">Reference proteome</keyword>
<protein>
    <submittedName>
        <fullName evidence="3">GolD/DthD family dehydrogenase</fullName>
        <ecNumber evidence="3">1.1.1.-</ecNumber>
    </submittedName>
</protein>
<dbReference type="Pfam" id="PF13561">
    <property type="entry name" value="adh_short_C2"/>
    <property type="match status" value="1"/>
</dbReference>
<dbReference type="PRINTS" id="PR00080">
    <property type="entry name" value="SDRFAMILY"/>
</dbReference>
<dbReference type="SUPFAM" id="SSF51735">
    <property type="entry name" value="NAD(P)-binding Rossmann-fold domains"/>
    <property type="match status" value="1"/>
</dbReference>
<name>A0ABW3NH39_9BACI</name>
<evidence type="ECO:0000256" key="1">
    <source>
        <dbReference type="ARBA" id="ARBA00006484"/>
    </source>
</evidence>
<dbReference type="EC" id="1.1.1.-" evidence="3"/>
<comment type="similarity">
    <text evidence="1">Belongs to the short-chain dehydrogenases/reductases (SDR) family.</text>
</comment>
<dbReference type="GO" id="GO:0016491">
    <property type="term" value="F:oxidoreductase activity"/>
    <property type="evidence" value="ECO:0007669"/>
    <property type="project" value="UniProtKB-KW"/>
</dbReference>
<proteinExistence type="inferred from homology"/>